<comment type="caution">
    <text evidence="3">The sequence shown here is derived from an EMBL/GenBank/DDBJ whole genome shotgun (WGS) entry which is preliminary data.</text>
</comment>
<dbReference type="GO" id="GO:0005524">
    <property type="term" value="F:ATP binding"/>
    <property type="evidence" value="ECO:0007669"/>
    <property type="project" value="InterPro"/>
</dbReference>
<reference evidence="3 4" key="1">
    <citation type="journal article" date="2019" name="Fungal Biol. Biotechnol.">
        <title>Draft genome sequence of fastidious pathogen Ceratobasidium theobromae, which causes vascular-streak dieback in Theobroma cacao.</title>
        <authorList>
            <person name="Ali S.S."/>
            <person name="Asman A."/>
            <person name="Shao J."/>
            <person name="Firmansyah A.P."/>
            <person name="Susilo A.W."/>
            <person name="Rosmana A."/>
            <person name="McMahon P."/>
            <person name="Junaid M."/>
            <person name="Guest D."/>
            <person name="Kheng T.Y."/>
            <person name="Meinhardt L.W."/>
            <person name="Bailey B.A."/>
        </authorList>
    </citation>
    <scope>NUCLEOTIDE SEQUENCE [LARGE SCALE GENOMIC DNA]</scope>
    <source>
        <strain evidence="3 4">CT2</strain>
    </source>
</reference>
<evidence type="ECO:0000313" key="3">
    <source>
        <dbReference type="EMBL" id="KAB5590050.1"/>
    </source>
</evidence>
<keyword evidence="4" id="KW-1185">Reference proteome</keyword>
<keyword evidence="3" id="KW-0808">Transferase</keyword>
<feature type="region of interest" description="Disordered" evidence="1">
    <location>
        <begin position="525"/>
        <end position="578"/>
    </location>
</feature>
<dbReference type="InterPro" id="IPR000719">
    <property type="entry name" value="Prot_kinase_dom"/>
</dbReference>
<dbReference type="InterPro" id="IPR011009">
    <property type="entry name" value="Kinase-like_dom_sf"/>
</dbReference>
<evidence type="ECO:0000256" key="1">
    <source>
        <dbReference type="SAM" id="MobiDB-lite"/>
    </source>
</evidence>
<sequence>MDLPPYGAWEGATFAEIVKGVGRSTDINPDFKDALAAFKDFLASQENVTLTRDQLKILKGQGAYVLEACAKYAADGGDLSNILPIVTKIFSGVSDELGSKFQWEQIVEDPSGRGIRDLESVIGDAFERLADQLREIVKGKDAESTIYRDDLEKARQRDRKKIEELGSVIQMLSRTQQNLRPREIVENSMNENLKIIGDRTIGQKRVDAKRSLMILAEMTGQSLPPSAILDKEFVKIGNYAVSQGGVYDVFLGEYFTGEKIAIKVLRHRVDRETARRTHERFARQTRNWSILRHDCILPFYGIGVMPSPVSDTEFQLYLVSPYLQNRDVRRYLKTYPDVSMYARLQMVLDVARGLRYMHAESDFDERPGLVHCALNIFNILVKDSGRAVISGFSHTKPFKVIAGPPLTFTGENPEYRYMAPEAMDDTPLTYGADIWSWMAHRAMTSLEILTDTPPFGQAPVTRVIRLIGNGKVPAREDNPSIEKYECRDEIWELFQACWNIQPESRPKAEEVMQRLIPMLQKLGKRTDPLAQGDPPPPPTQQECGRVDHRTQQAPYVPGQDQLGRSTAPVVGSDPVTPW</sequence>
<feature type="domain" description="Protein kinase" evidence="2">
    <location>
        <begin position="235"/>
        <end position="519"/>
    </location>
</feature>
<keyword evidence="3" id="KW-0418">Kinase</keyword>
<evidence type="ECO:0000313" key="4">
    <source>
        <dbReference type="Proteomes" id="UP000383932"/>
    </source>
</evidence>
<dbReference type="InterPro" id="IPR001245">
    <property type="entry name" value="Ser-Thr/Tyr_kinase_cat_dom"/>
</dbReference>
<dbReference type="AlphaFoldDB" id="A0A5N5QE71"/>
<dbReference type="PROSITE" id="PS50011">
    <property type="entry name" value="PROTEIN_KINASE_DOM"/>
    <property type="match status" value="1"/>
</dbReference>
<proteinExistence type="predicted"/>
<dbReference type="PANTHER" id="PTHR44329">
    <property type="entry name" value="SERINE/THREONINE-PROTEIN KINASE TNNI3K-RELATED"/>
    <property type="match status" value="1"/>
</dbReference>
<dbReference type="OrthoDB" id="5966500at2759"/>
<organism evidence="3 4">
    <name type="scientific">Ceratobasidium theobromae</name>
    <dbReference type="NCBI Taxonomy" id="1582974"/>
    <lineage>
        <taxon>Eukaryota</taxon>
        <taxon>Fungi</taxon>
        <taxon>Dikarya</taxon>
        <taxon>Basidiomycota</taxon>
        <taxon>Agaricomycotina</taxon>
        <taxon>Agaricomycetes</taxon>
        <taxon>Cantharellales</taxon>
        <taxon>Ceratobasidiaceae</taxon>
        <taxon>Ceratobasidium</taxon>
    </lineage>
</organism>
<dbReference type="Pfam" id="PF07714">
    <property type="entry name" value="PK_Tyr_Ser-Thr"/>
    <property type="match status" value="1"/>
</dbReference>
<protein>
    <submittedName>
        <fullName evidence="3">RGS domain-containing serine/threonine-protein kinase A</fullName>
    </submittedName>
</protein>
<dbReference type="Gene3D" id="1.10.510.10">
    <property type="entry name" value="Transferase(Phosphotransferase) domain 1"/>
    <property type="match status" value="1"/>
</dbReference>
<dbReference type="GO" id="GO:0004674">
    <property type="term" value="F:protein serine/threonine kinase activity"/>
    <property type="evidence" value="ECO:0007669"/>
    <property type="project" value="TreeGrafter"/>
</dbReference>
<dbReference type="InterPro" id="IPR051681">
    <property type="entry name" value="Ser/Thr_Kinases-Pseudokinases"/>
</dbReference>
<accession>A0A5N5QE71</accession>
<dbReference type="EMBL" id="SSOP01000203">
    <property type="protein sequence ID" value="KAB5590050.1"/>
    <property type="molecule type" value="Genomic_DNA"/>
</dbReference>
<dbReference type="SUPFAM" id="SSF56112">
    <property type="entry name" value="Protein kinase-like (PK-like)"/>
    <property type="match status" value="1"/>
</dbReference>
<gene>
    <name evidence="3" type="ORF">CTheo_6506</name>
</gene>
<evidence type="ECO:0000259" key="2">
    <source>
        <dbReference type="PROSITE" id="PS50011"/>
    </source>
</evidence>
<dbReference type="Proteomes" id="UP000383932">
    <property type="component" value="Unassembled WGS sequence"/>
</dbReference>
<name>A0A5N5QE71_9AGAM</name>